<evidence type="ECO:0000256" key="2">
    <source>
        <dbReference type="ARBA" id="ARBA00022598"/>
    </source>
</evidence>
<dbReference type="GO" id="GO:0005737">
    <property type="term" value="C:cytoplasm"/>
    <property type="evidence" value="ECO:0007669"/>
    <property type="project" value="UniProtKB-SubCell"/>
</dbReference>
<dbReference type="GO" id="GO:0000287">
    <property type="term" value="F:magnesium ion binding"/>
    <property type="evidence" value="ECO:0007669"/>
    <property type="project" value="UniProtKB-UniRule"/>
</dbReference>
<comment type="caution">
    <text evidence="8">Lacks conserved residue(s) required for the propagation of feature annotation.</text>
</comment>
<dbReference type="KEGG" id="vai:BU251_07255"/>
<dbReference type="GO" id="GO:0004642">
    <property type="term" value="F:phosphoribosylformylglycinamidine synthase activity"/>
    <property type="evidence" value="ECO:0007669"/>
    <property type="project" value="UniProtKB-UniRule"/>
</dbReference>
<keyword evidence="13" id="KW-1185">Reference proteome</keyword>
<keyword evidence="6 8" id="KW-0067">ATP-binding</keyword>
<comment type="function">
    <text evidence="8">Part of the phosphoribosylformylglycinamidine synthase complex involved in the purines biosynthetic pathway. Catalyzes the ATP-dependent conversion of formylglycinamide ribonucleotide (FGAR) and glutamine to yield formylglycinamidine ribonucleotide (FGAM) and glutamate. The FGAM synthase complex is composed of three subunits. PurQ produces an ammonia molecule by converting glutamine to glutamate. PurL transfers the ammonia molecule to FGAR to form FGAM in an ATP-dependent manner. PurS interacts with PurQ and PurL and is thought to assist in the transfer of the ammonia molecule from PurQ to PurL.</text>
</comment>
<keyword evidence="7 8" id="KW-0460">Magnesium</keyword>
<feature type="domain" description="PurM-like C-terminal" evidence="10">
    <location>
        <begin position="801"/>
        <end position="939"/>
    </location>
</feature>
<keyword evidence="2 8" id="KW-0436">Ligase</keyword>
<comment type="pathway">
    <text evidence="8">Purine metabolism; IMP biosynthesis via de novo pathway; 5-amino-1-(5-phospho-D-ribosyl)imidazole from N(2)-formyl-N(1)-(5-phospho-D-ribosyl)glycinamide: step 1/2.</text>
</comment>
<dbReference type="Pfam" id="PF02700">
    <property type="entry name" value="PurS"/>
    <property type="match status" value="1"/>
</dbReference>
<evidence type="ECO:0000256" key="7">
    <source>
        <dbReference type="ARBA" id="ARBA00022842"/>
    </source>
</evidence>
<dbReference type="GO" id="GO:0006189">
    <property type="term" value="P:'de novo' IMP biosynthetic process"/>
    <property type="evidence" value="ECO:0007669"/>
    <property type="project" value="UniProtKB-UniRule"/>
</dbReference>
<gene>
    <name evidence="8" type="primary">purL</name>
    <name evidence="12" type="ORF">BU251_07255</name>
</gene>
<comment type="subunit">
    <text evidence="8">Monomer. Part of the FGAM synthase complex composed of 1 PurL, 1 PurQ and 2 PurS subunits.</text>
</comment>
<feature type="domain" description="PurM-like C-terminal" evidence="10">
    <location>
        <begin position="422"/>
        <end position="575"/>
    </location>
</feature>
<dbReference type="Pfam" id="PF02769">
    <property type="entry name" value="AIRS_C"/>
    <property type="match status" value="2"/>
</dbReference>
<dbReference type="InterPro" id="IPR010918">
    <property type="entry name" value="PurM-like_C_dom"/>
</dbReference>
<feature type="active site" evidence="8">
    <location>
        <position position="230"/>
    </location>
</feature>
<dbReference type="OrthoDB" id="9804441at2"/>
<feature type="binding site" evidence="8">
    <location>
        <position position="758"/>
    </location>
    <ligand>
        <name>ATP</name>
        <dbReference type="ChEBI" id="CHEBI:30616"/>
    </ligand>
</feature>
<evidence type="ECO:0000256" key="8">
    <source>
        <dbReference type="HAMAP-Rule" id="MF_00420"/>
    </source>
</evidence>
<dbReference type="NCBIfam" id="TIGR01736">
    <property type="entry name" value="FGAM_synth_II"/>
    <property type="match status" value="1"/>
</dbReference>
<dbReference type="Pfam" id="PF18072">
    <property type="entry name" value="FGAR-AT_linker"/>
    <property type="match status" value="1"/>
</dbReference>
<dbReference type="InterPro" id="IPR010074">
    <property type="entry name" value="PRibForGlyAmidine_synth_PurL"/>
</dbReference>
<feature type="domain" description="Phosphoribosylformylglycinamidine synthase linker" evidence="11">
    <location>
        <begin position="185"/>
        <end position="234"/>
    </location>
</feature>
<dbReference type="InterPro" id="IPR016188">
    <property type="entry name" value="PurM-like_N"/>
</dbReference>
<evidence type="ECO:0000259" key="9">
    <source>
        <dbReference type="Pfam" id="PF00586"/>
    </source>
</evidence>
<comment type="similarity">
    <text evidence="8">Belongs to the FGAMS family.</text>
</comment>
<organism evidence="12 13">
    <name type="scientific">Velamenicoccus archaeovorus</name>
    <dbReference type="NCBI Taxonomy" id="1930593"/>
    <lineage>
        <taxon>Bacteria</taxon>
        <taxon>Pseudomonadati</taxon>
        <taxon>Candidatus Omnitrophota</taxon>
        <taxon>Candidatus Velamenicoccus</taxon>
    </lineage>
</organism>
<evidence type="ECO:0000256" key="3">
    <source>
        <dbReference type="ARBA" id="ARBA00022723"/>
    </source>
</evidence>
<feature type="active site" description="Proton acceptor" evidence="8">
    <location>
        <position position="306"/>
    </location>
</feature>
<dbReference type="GO" id="GO:0005524">
    <property type="term" value="F:ATP binding"/>
    <property type="evidence" value="ECO:0007669"/>
    <property type="project" value="UniProtKB-UniRule"/>
</dbReference>
<comment type="subcellular location">
    <subcellularLocation>
        <location evidence="8">Cytoplasm</location>
    </subcellularLocation>
</comment>
<evidence type="ECO:0000256" key="1">
    <source>
        <dbReference type="ARBA" id="ARBA00022490"/>
    </source>
</evidence>
<dbReference type="Gene3D" id="3.30.1280.10">
    <property type="entry name" value="Phosphoribosylformylglycinamidine synthase subunit PurS"/>
    <property type="match status" value="2"/>
</dbReference>
<dbReference type="EMBL" id="CP019384">
    <property type="protein sequence ID" value="QAT17525.1"/>
    <property type="molecule type" value="Genomic_DNA"/>
</dbReference>
<feature type="binding site" evidence="8">
    <location>
        <position position="461"/>
    </location>
    <ligand>
        <name>substrate</name>
    </ligand>
</feature>
<feature type="binding site" evidence="8">
    <location>
        <position position="761"/>
    </location>
    <ligand>
        <name>substrate</name>
    </ligand>
</feature>
<evidence type="ECO:0000256" key="5">
    <source>
        <dbReference type="ARBA" id="ARBA00022755"/>
    </source>
</evidence>
<feature type="binding site" evidence="8">
    <location>
        <position position="327"/>
    </location>
    <ligand>
        <name>substrate</name>
    </ligand>
</feature>
<dbReference type="Gene3D" id="3.90.650.10">
    <property type="entry name" value="PurM-like C-terminal domain"/>
    <property type="match status" value="2"/>
</dbReference>
<evidence type="ECO:0000259" key="11">
    <source>
        <dbReference type="Pfam" id="PF18072"/>
    </source>
</evidence>
<dbReference type="CDD" id="cd02204">
    <property type="entry name" value="PurL_repeat2"/>
    <property type="match status" value="1"/>
</dbReference>
<comment type="catalytic activity">
    <reaction evidence="8">
        <text>N(2)-formyl-N(1)-(5-phospho-beta-D-ribosyl)glycinamide + L-glutamine + ATP + H2O = 2-formamido-N(1)-(5-O-phospho-beta-D-ribosyl)acetamidine + L-glutamate + ADP + phosphate + H(+)</text>
        <dbReference type="Rhea" id="RHEA:17129"/>
        <dbReference type="ChEBI" id="CHEBI:15377"/>
        <dbReference type="ChEBI" id="CHEBI:15378"/>
        <dbReference type="ChEBI" id="CHEBI:29985"/>
        <dbReference type="ChEBI" id="CHEBI:30616"/>
        <dbReference type="ChEBI" id="CHEBI:43474"/>
        <dbReference type="ChEBI" id="CHEBI:58359"/>
        <dbReference type="ChEBI" id="CHEBI:147286"/>
        <dbReference type="ChEBI" id="CHEBI:147287"/>
        <dbReference type="ChEBI" id="CHEBI:456216"/>
        <dbReference type="EC" id="6.3.5.3"/>
    </reaction>
</comment>
<dbReference type="EC" id="6.3.5.3" evidence="8"/>
<dbReference type="InterPro" id="IPR036676">
    <property type="entry name" value="PurM-like_C_sf"/>
</dbReference>
<feature type="binding site" evidence="8">
    <location>
        <position position="489"/>
    </location>
    <ligand>
        <name>Mg(2+)</name>
        <dbReference type="ChEBI" id="CHEBI:18420"/>
        <label>2</label>
    </ligand>
</feature>
<feature type="binding site" evidence="8">
    <location>
        <position position="721"/>
    </location>
    <ligand>
        <name>ATP</name>
        <dbReference type="ChEBI" id="CHEBI:30616"/>
    </ligand>
</feature>
<feature type="binding site" evidence="8">
    <location>
        <position position="328"/>
    </location>
    <ligand>
        <name>Mg(2+)</name>
        <dbReference type="ChEBI" id="CHEBI:18420"/>
        <label>2</label>
    </ligand>
</feature>
<evidence type="ECO:0000256" key="6">
    <source>
        <dbReference type="ARBA" id="ARBA00022840"/>
    </source>
</evidence>
<dbReference type="InterPro" id="IPR036604">
    <property type="entry name" value="PurS-like_sf"/>
</dbReference>
<dbReference type="SUPFAM" id="SSF56042">
    <property type="entry name" value="PurM C-terminal domain-like"/>
    <property type="match status" value="2"/>
</dbReference>
<dbReference type="Gene3D" id="3.30.1330.10">
    <property type="entry name" value="PurM-like, N-terminal domain"/>
    <property type="match status" value="2"/>
</dbReference>
<evidence type="ECO:0000259" key="10">
    <source>
        <dbReference type="Pfam" id="PF02769"/>
    </source>
</evidence>
<dbReference type="Gene3D" id="1.10.8.750">
    <property type="entry name" value="Phosphoribosylformylglycinamidine synthase, linker domain"/>
    <property type="match status" value="1"/>
</dbReference>
<accession>A0A410P5Q9</accession>
<feature type="domain" description="PurM-like N-terminal" evidence="9">
    <location>
        <begin position="286"/>
        <end position="410"/>
    </location>
</feature>
<dbReference type="InterPro" id="IPR003850">
    <property type="entry name" value="PurS"/>
</dbReference>
<sequence>MYWRVEIKEKEGVFSGFCEGLLADIAHLGYQGVTDVRLHHIYFLVGSPTETEARRIAAELLTDQVIEDFEVYAQDQTPLTPAGYTPLQIIYNPGVMEPVEESTLRGIRDLGISSVNAVRTAKRYFFKGTVGRRDLMSIAEKLLYNKLIQSVLPEDQHSLRDFSNIPDYAFSLKIVDIVDLCDKELERLSRTGQLYLNIEEMRAIQRHFRLLKRNPTDCELETLAQTWSEHCVHKTFRGRIDYREKASGSCHVRKIGSRVIPNLLKETIVKATQQLKKPYCVSVFKDNSGVIRFDDRFNLCFKVETHNHPSALEPYGGANTGIGGVIRDPLGTGLGAKPILNTDVFCFGPLDYPAQKLPQGALAPRRVMKGVVSGVRDYGNRMGIPTANGAVLFDERFVGNPLVYCGTVGILPKDRSFKKVSAGEVIVVVGGRTGRDGIHGATFSSGELTHESESLSSGAVQIGNAITEKKVLDVLLLARDEGLYEAITDCGAGGLSSAIGEMGAECGARVMLEKVPLKYHGLSYTEIWISEAQERMVLAVAKDKVERLVDLFRRQDVEATVIGEFTDSGRLELFYDGHKVCDLDMAFVHDGLPRTTKRASWQAPRIKEKARRPKKDLTQDLLGLLSMPNIASKEWVIRQYDHEVQGGTVVKPLVGAANDGPSDACVIKPRFDSLRGFAVSNGINFKYGDLDPYWMAAGCIDEALRQLVAVGCPLDEVAILDNFCWGNPDKPDRLGALVRAAYGCYDAAKAFGVPFISGKDSFYNEFTHGKRTIAIPGTLLISAIGVMADVGRCVTMDLKTPGNLIYVVGETRPELGGSHYYERIKARGGQVPVVDFAGARRLMHRLAAASAKGFVCSIHDCSEGGLGVALAEMCLAGGLGANLFLSDVVWSGRQKRNDSILFSESHSRFIVEVERQHGKVFERALKGSIFRLAGCVTEHPVLKIFGLKGEGCVETPVVSLKAAWQEPLKSV</sequence>
<evidence type="ECO:0000313" key="13">
    <source>
        <dbReference type="Proteomes" id="UP000287243"/>
    </source>
</evidence>
<name>A0A410P5Q9_VELA1</name>
<dbReference type="AlphaFoldDB" id="A0A410P5Q9"/>
<evidence type="ECO:0000313" key="12">
    <source>
        <dbReference type="EMBL" id="QAT17525.1"/>
    </source>
</evidence>
<proteinExistence type="inferred from homology"/>
<dbReference type="CDD" id="cd02203">
    <property type="entry name" value="PurL_repeat1"/>
    <property type="match status" value="1"/>
</dbReference>
<dbReference type="PANTHER" id="PTHR43555">
    <property type="entry name" value="PHOSPHORIBOSYLFORMYLGLYCINAMIDINE SYNTHASE SUBUNIT PURL"/>
    <property type="match status" value="1"/>
</dbReference>
<keyword evidence="1 8" id="KW-0963">Cytoplasm</keyword>
<protein>
    <recommendedName>
        <fullName evidence="8">Phosphoribosylformylglycinamidine synthase subunit PurL</fullName>
        <shortName evidence="8">FGAM synthase</shortName>
        <ecNumber evidence="8">6.3.5.3</ecNumber>
    </recommendedName>
    <alternativeName>
        <fullName evidence="8">Formylglycinamide ribonucleotide amidotransferase subunit II</fullName>
        <shortName evidence="8">FGAR amidotransferase II</shortName>
        <shortName evidence="8">FGAR-AT II</shortName>
    </alternativeName>
    <alternativeName>
        <fullName evidence="8">Glutamine amidotransferase PurL</fullName>
    </alternativeName>
    <alternativeName>
        <fullName evidence="8">Phosphoribosylformylglycinamidine synthase subunit II</fullName>
    </alternativeName>
</protein>
<dbReference type="UniPathway" id="UPA00074">
    <property type="reaction ID" value="UER00128"/>
</dbReference>
<keyword evidence="4 8" id="KW-0547">Nucleotide-binding</keyword>
<feature type="domain" description="PurM-like N-terminal" evidence="9">
    <location>
        <begin position="663"/>
        <end position="767"/>
    </location>
</feature>
<dbReference type="SUPFAM" id="SSF82697">
    <property type="entry name" value="PurS-like"/>
    <property type="match status" value="2"/>
</dbReference>
<dbReference type="HAMAP" id="MF_00420">
    <property type="entry name" value="PurL_2"/>
    <property type="match status" value="1"/>
</dbReference>
<dbReference type="SUPFAM" id="SSF55326">
    <property type="entry name" value="PurM N-terminal domain-like"/>
    <property type="match status" value="2"/>
</dbReference>
<reference evidence="12 13" key="1">
    <citation type="submission" date="2017-01" db="EMBL/GenBank/DDBJ databases">
        <title>First insights into the biology of 'candidatus Vampirococcus archaeovorus'.</title>
        <authorList>
            <person name="Kizina J."/>
            <person name="Jordan S."/>
            <person name="Stueber K."/>
            <person name="Reinhardt R."/>
            <person name="Harder J."/>
        </authorList>
    </citation>
    <scope>NUCLEOTIDE SEQUENCE [LARGE SCALE GENOMIC DNA]</scope>
    <source>
        <strain evidence="12 13">LiM</strain>
    </source>
</reference>
<keyword evidence="3 8" id="KW-0479">Metal-binding</keyword>
<dbReference type="RefSeq" id="WP_128700356.1">
    <property type="nucleotide sequence ID" value="NZ_CP019384.1"/>
</dbReference>
<dbReference type="Pfam" id="PF00586">
    <property type="entry name" value="AIRS"/>
    <property type="match status" value="2"/>
</dbReference>
<evidence type="ECO:0000256" key="4">
    <source>
        <dbReference type="ARBA" id="ARBA00022741"/>
    </source>
</evidence>
<dbReference type="PANTHER" id="PTHR43555:SF1">
    <property type="entry name" value="PHOSPHORIBOSYLFORMYLGLYCINAMIDINE SYNTHASE SUBUNIT PURL"/>
    <property type="match status" value="1"/>
</dbReference>
<feature type="binding site" evidence="8">
    <location>
        <position position="304"/>
    </location>
    <ligand>
        <name>Mg(2+)</name>
        <dbReference type="ChEBI" id="CHEBI:18420"/>
        <label>1</label>
    </ligand>
</feature>
<dbReference type="InterPro" id="IPR041609">
    <property type="entry name" value="PurL_linker"/>
</dbReference>
<dbReference type="Proteomes" id="UP000287243">
    <property type="component" value="Chromosome"/>
</dbReference>
<feature type="binding site" evidence="8">
    <location>
        <position position="302"/>
    </location>
    <ligand>
        <name>ATP</name>
        <dbReference type="ChEBI" id="CHEBI:30616"/>
    </ligand>
</feature>
<keyword evidence="5 8" id="KW-0658">Purine biosynthesis</keyword>
<dbReference type="InterPro" id="IPR036921">
    <property type="entry name" value="PurM-like_N_sf"/>
</dbReference>